<organism evidence="2 3">
    <name type="scientific">Cladophialophora chaetospira</name>
    <dbReference type="NCBI Taxonomy" id="386627"/>
    <lineage>
        <taxon>Eukaryota</taxon>
        <taxon>Fungi</taxon>
        <taxon>Dikarya</taxon>
        <taxon>Ascomycota</taxon>
        <taxon>Pezizomycotina</taxon>
        <taxon>Eurotiomycetes</taxon>
        <taxon>Chaetothyriomycetidae</taxon>
        <taxon>Chaetothyriales</taxon>
        <taxon>Herpotrichiellaceae</taxon>
        <taxon>Cladophialophora</taxon>
    </lineage>
</organism>
<dbReference type="SUPFAM" id="SSF51445">
    <property type="entry name" value="(Trans)glycosidases"/>
    <property type="match status" value="1"/>
</dbReference>
<dbReference type="InterPro" id="IPR053183">
    <property type="entry name" value="ASL1"/>
</dbReference>
<proteinExistence type="predicted"/>
<dbReference type="Gene3D" id="3.20.20.80">
    <property type="entry name" value="Glycosidases"/>
    <property type="match status" value="1"/>
</dbReference>
<protein>
    <recommendedName>
        <fullName evidence="1">Asl1-like glycosyl hydrolase catalytic domain-containing protein</fullName>
    </recommendedName>
</protein>
<dbReference type="Pfam" id="PF11790">
    <property type="entry name" value="Glyco_hydro_cc"/>
    <property type="match status" value="1"/>
</dbReference>
<dbReference type="Proteomes" id="UP001172673">
    <property type="component" value="Unassembled WGS sequence"/>
</dbReference>
<dbReference type="PANTHER" id="PTHR34154:SF3">
    <property type="entry name" value="ALKALI-SENSITIVE LINKAGE PROTEIN 1"/>
    <property type="match status" value="1"/>
</dbReference>
<keyword evidence="3" id="KW-1185">Reference proteome</keyword>
<dbReference type="InterPro" id="IPR017853">
    <property type="entry name" value="GH"/>
</dbReference>
<dbReference type="GO" id="GO:0009277">
    <property type="term" value="C:fungal-type cell wall"/>
    <property type="evidence" value="ECO:0007669"/>
    <property type="project" value="TreeGrafter"/>
</dbReference>
<evidence type="ECO:0000313" key="3">
    <source>
        <dbReference type="Proteomes" id="UP001172673"/>
    </source>
</evidence>
<gene>
    <name evidence="2" type="ORF">H2200_008649</name>
</gene>
<evidence type="ECO:0000313" key="2">
    <source>
        <dbReference type="EMBL" id="KAJ9606641.1"/>
    </source>
</evidence>
<accession>A0AA39CFR0</accession>
<evidence type="ECO:0000259" key="1">
    <source>
        <dbReference type="Pfam" id="PF11790"/>
    </source>
</evidence>
<dbReference type="InterPro" id="IPR024655">
    <property type="entry name" value="Asl1_glyco_hydro_catalytic"/>
</dbReference>
<name>A0AA39CFR0_9EURO</name>
<dbReference type="AlphaFoldDB" id="A0AA39CFR0"/>
<dbReference type="EMBL" id="JAPDRK010000013">
    <property type="protein sequence ID" value="KAJ9606641.1"/>
    <property type="molecule type" value="Genomic_DNA"/>
</dbReference>
<feature type="domain" description="Asl1-like glycosyl hydrolase catalytic" evidence="1">
    <location>
        <begin position="32"/>
        <end position="253"/>
    </location>
</feature>
<dbReference type="PANTHER" id="PTHR34154">
    <property type="entry name" value="ALKALI-SENSITIVE LINKAGE PROTEIN 1"/>
    <property type="match status" value="1"/>
</dbReference>
<comment type="caution">
    <text evidence="2">The sequence shown here is derived from an EMBL/GenBank/DDBJ whole genome shotgun (WGS) entry which is preliminary data.</text>
</comment>
<reference evidence="2" key="1">
    <citation type="submission" date="2022-10" db="EMBL/GenBank/DDBJ databases">
        <title>Culturing micro-colonial fungi from biological soil crusts in the Mojave desert and describing Neophaeococcomyces mojavensis, and introducing the new genera and species Taxawa tesnikishii.</title>
        <authorList>
            <person name="Kurbessoian T."/>
            <person name="Stajich J.E."/>
        </authorList>
    </citation>
    <scope>NUCLEOTIDE SEQUENCE</scope>
    <source>
        <strain evidence="2">TK_41</strain>
    </source>
</reference>
<sequence>MNEKVVSIAHPEKRGLSWPWDNTAPEFALYQSFISSNKITWLYNWEMWQSPGLPHGLEYVPQVRLGSQAAQIDQFLSQIHAKHFIGFNEPEMVSESNMPVGTAIALWKQYVEPAKGKFHFHLGSPAMTSSPQGKAWLQSFWRECGSSIDFVVVHWYGTDANQLETFLKDMYATFKKPLWLTEFAYSFQRTTPPVPTTAEVEDFLKKALPMLDSLECVERYAFSGSKTDVGAWVGEANNMSNGGHTLTGVGKLYGEL</sequence>
<dbReference type="GO" id="GO:0071966">
    <property type="term" value="P:fungal-type cell wall polysaccharide metabolic process"/>
    <property type="evidence" value="ECO:0007669"/>
    <property type="project" value="TreeGrafter"/>
</dbReference>